<evidence type="ECO:0000313" key="9">
    <source>
        <dbReference type="Proteomes" id="UP000000503"/>
    </source>
</evidence>
<feature type="domain" description="HAMP" evidence="7">
    <location>
        <begin position="231"/>
        <end position="283"/>
    </location>
</feature>
<dbReference type="eggNOG" id="COG0840">
    <property type="taxonomic scope" value="Bacteria"/>
</dbReference>
<evidence type="ECO:0000256" key="3">
    <source>
        <dbReference type="PROSITE-ProRule" id="PRU00284"/>
    </source>
</evidence>
<dbReference type="PROSITE" id="PS50885">
    <property type="entry name" value="HAMP"/>
    <property type="match status" value="1"/>
</dbReference>
<feature type="transmembrane region" description="Helical" evidence="5">
    <location>
        <begin position="7"/>
        <end position="30"/>
    </location>
</feature>
<dbReference type="InterPro" id="IPR003660">
    <property type="entry name" value="HAMP_dom"/>
</dbReference>
<feature type="coiled-coil region" evidence="4">
    <location>
        <begin position="457"/>
        <end position="491"/>
    </location>
</feature>
<dbReference type="OrthoDB" id="319733at2"/>
<dbReference type="RefSeq" id="WP_013968479.1">
    <property type="nucleotide sequence ID" value="NC_015732.1"/>
</dbReference>
<dbReference type="AlphaFoldDB" id="F8EXE1"/>
<evidence type="ECO:0000256" key="5">
    <source>
        <dbReference type="SAM" id="Phobius"/>
    </source>
</evidence>
<protein>
    <submittedName>
        <fullName evidence="8">Methyl-accepting chemotaxis sensory transducer</fullName>
    </submittedName>
</protein>
<evidence type="ECO:0000313" key="8">
    <source>
        <dbReference type="EMBL" id="AEJ19168.1"/>
    </source>
</evidence>
<evidence type="ECO:0000256" key="2">
    <source>
        <dbReference type="ARBA" id="ARBA00029447"/>
    </source>
</evidence>
<proteinExistence type="inferred from homology"/>
<dbReference type="Proteomes" id="UP000000503">
    <property type="component" value="Chromosome"/>
</dbReference>
<dbReference type="SMART" id="SM00283">
    <property type="entry name" value="MA"/>
    <property type="match status" value="1"/>
</dbReference>
<dbReference type="PANTHER" id="PTHR32089">
    <property type="entry name" value="METHYL-ACCEPTING CHEMOTAXIS PROTEIN MCPB"/>
    <property type="match status" value="1"/>
</dbReference>
<sequence>MKIFAKLLSGIGLVLVLMTAVVTFVGYQAYTIYGYLQVSKQTTNLIYQWDQVLVASYQFLTTPETLDKQEERLFKNIDLFSQKLDTFVKDKRVKKLGKDAIEQRENTVSLWNFTLSNLEGVRVALEDLRKYTLEKYPIIGRSGNDGIQAEVDRLIKAGQFDYQANYYFDNFKRNLKSIALANEGFKNILNKLEKTINGSVSRSIQWTIIFTVFLFLVSVMVAIIYTISFARRIAYRTQTIEASLRQVAQRDFSTTPPHLGKDEIGMISVHLKDVIESVGGLFTTIKHAASRVTGLKEALSAGSAESAAAINQINKNIENIKNQFVVLDSAIDQASEALADIGKYLENFKEQTQYQTHAMEKAGEDLQLAINQVSQVSQDLSKQSQDADYLRQLVIEGADRVQSTNEIIKSVSRDVENISEIIELIDQISEQTNILSMNAAIESAHAGAAGAGFAVVADEIRKLAESTQDNAQRIEDALSDILAKINQALEASSNSAQSLESISTNATTFVKQLDILVATSDETNRRSIQVGQAIQDSITAIKGYNEGTQKMYQQHHAILDAMENIKSISDQTLAGITEIDQGSREILESIVNLEDLSQQSREGAAELEKALAEFKTSESVQCADNHETNIDERGVEIKKAPITL</sequence>
<keyword evidence="1 3" id="KW-0807">Transducer</keyword>
<dbReference type="PROSITE" id="PS50111">
    <property type="entry name" value="CHEMOTAXIS_TRANSDUC_2"/>
    <property type="match status" value="1"/>
</dbReference>
<gene>
    <name evidence="8" type="ordered locus">Spica_1019</name>
</gene>
<dbReference type="GO" id="GO:0016020">
    <property type="term" value="C:membrane"/>
    <property type="evidence" value="ECO:0007669"/>
    <property type="project" value="InterPro"/>
</dbReference>
<accession>F8EXE1</accession>
<feature type="domain" description="Methyl-accepting transducer" evidence="6">
    <location>
        <begin position="330"/>
        <end position="552"/>
    </location>
</feature>
<evidence type="ECO:0000259" key="7">
    <source>
        <dbReference type="PROSITE" id="PS50885"/>
    </source>
</evidence>
<evidence type="ECO:0000256" key="4">
    <source>
        <dbReference type="SAM" id="Coils"/>
    </source>
</evidence>
<dbReference type="Pfam" id="PF00015">
    <property type="entry name" value="MCPsignal"/>
    <property type="match status" value="1"/>
</dbReference>
<keyword evidence="5" id="KW-0812">Transmembrane</keyword>
<comment type="similarity">
    <text evidence="2">Belongs to the methyl-accepting chemotaxis (MCP) protein family.</text>
</comment>
<evidence type="ECO:0000256" key="1">
    <source>
        <dbReference type="ARBA" id="ARBA00023224"/>
    </source>
</evidence>
<dbReference type="InterPro" id="IPR004089">
    <property type="entry name" value="MCPsignal_dom"/>
</dbReference>
<dbReference type="Gene3D" id="1.10.287.950">
    <property type="entry name" value="Methyl-accepting chemotaxis protein"/>
    <property type="match status" value="1"/>
</dbReference>
<keyword evidence="5" id="KW-1133">Transmembrane helix</keyword>
<dbReference type="HOGENOM" id="CLU_000445_107_18_12"/>
<evidence type="ECO:0000259" key="6">
    <source>
        <dbReference type="PROSITE" id="PS50111"/>
    </source>
</evidence>
<dbReference type="SUPFAM" id="SSF58104">
    <property type="entry name" value="Methyl-accepting chemotaxis protein (MCP) signaling domain"/>
    <property type="match status" value="1"/>
</dbReference>
<dbReference type="Gene3D" id="6.10.340.10">
    <property type="match status" value="1"/>
</dbReference>
<dbReference type="STRING" id="744872.Spica_1019"/>
<keyword evidence="9" id="KW-1185">Reference proteome</keyword>
<keyword evidence="4" id="KW-0175">Coiled coil</keyword>
<dbReference type="KEGG" id="scd:Spica_1019"/>
<dbReference type="PANTHER" id="PTHR32089:SF112">
    <property type="entry name" value="LYSOZYME-LIKE PROTEIN-RELATED"/>
    <property type="match status" value="1"/>
</dbReference>
<feature type="transmembrane region" description="Helical" evidence="5">
    <location>
        <begin position="204"/>
        <end position="227"/>
    </location>
</feature>
<dbReference type="GO" id="GO:0007165">
    <property type="term" value="P:signal transduction"/>
    <property type="evidence" value="ECO:0007669"/>
    <property type="project" value="UniProtKB-KW"/>
</dbReference>
<organism evidence="8 9">
    <name type="scientific">Gracilinema caldarium (strain ATCC 51460 / DSM 7334 / H1)</name>
    <name type="common">Treponema caldarium</name>
    <dbReference type="NCBI Taxonomy" id="744872"/>
    <lineage>
        <taxon>Bacteria</taxon>
        <taxon>Pseudomonadati</taxon>
        <taxon>Spirochaetota</taxon>
        <taxon>Spirochaetia</taxon>
        <taxon>Spirochaetales</taxon>
        <taxon>Breznakiellaceae</taxon>
        <taxon>Gracilinema</taxon>
    </lineage>
</organism>
<keyword evidence="5" id="KW-0472">Membrane</keyword>
<name>F8EXE1_GRAC1</name>
<reference evidence="9" key="1">
    <citation type="journal article" date="2013" name="Stand. Genomic Sci.">
        <title>Genome sequence of the thermophilic fresh-water bacterium Spirochaeta caldaria type strain (H1(T)), reclassification of Spirochaeta caldaria, Spirochaeta stenostrepta, and Spirochaeta zuelzerae in the genus Treponema as Treponema caldaria comb. nov., Treponema stenostrepta comb. nov., and Treponema zuelzerae comb. nov., and emendation of the genus Treponema.</title>
        <authorList>
            <person name="Abt B."/>
            <person name="Goker M."/>
            <person name="Scheuner C."/>
            <person name="Han C."/>
            <person name="Lu M."/>
            <person name="Misra M."/>
            <person name="Lapidus A."/>
            <person name="Nolan M."/>
            <person name="Lucas S."/>
            <person name="Hammon N."/>
            <person name="Deshpande S."/>
            <person name="Cheng J.F."/>
            <person name="Tapia R."/>
            <person name="Goodwin L.A."/>
            <person name="Pitluck S."/>
            <person name="Liolios K."/>
            <person name="Pagani I."/>
            <person name="Ivanova N."/>
            <person name="Mavromatis K."/>
            <person name="Mikhailova N."/>
            <person name="Huntemann M."/>
            <person name="Pati A."/>
            <person name="Chen A."/>
            <person name="Palaniappan K."/>
            <person name="Land M."/>
            <person name="Hauser L."/>
            <person name="Jeffries C.D."/>
            <person name="Rohde M."/>
            <person name="Spring S."/>
            <person name="Gronow S."/>
            <person name="Detter J.C."/>
            <person name="Bristow J."/>
            <person name="Eisen J.A."/>
            <person name="Markowitz V."/>
            <person name="Hugenholtz P."/>
            <person name="Kyrpides N.C."/>
            <person name="Woyke T."/>
            <person name="Klenk H.P."/>
        </authorList>
    </citation>
    <scope>NUCLEOTIDE SEQUENCE</scope>
    <source>
        <strain evidence="9">ATCC 51460 / DSM 7334 / H1</strain>
    </source>
</reference>
<dbReference type="EMBL" id="CP002868">
    <property type="protein sequence ID" value="AEJ19168.1"/>
    <property type="molecule type" value="Genomic_DNA"/>
</dbReference>
<dbReference type="SMART" id="SM00304">
    <property type="entry name" value="HAMP"/>
    <property type="match status" value="1"/>
</dbReference>